<dbReference type="OrthoDB" id="9801684at2"/>
<keyword evidence="4" id="KW-1185">Reference proteome</keyword>
<dbReference type="AlphaFoldDB" id="A0A376CKE6"/>
<organism evidence="3 4">
    <name type="scientific">Corynebacterium pilosum</name>
    <dbReference type="NCBI Taxonomy" id="35756"/>
    <lineage>
        <taxon>Bacteria</taxon>
        <taxon>Bacillati</taxon>
        <taxon>Actinomycetota</taxon>
        <taxon>Actinomycetes</taxon>
        <taxon>Mycobacteriales</taxon>
        <taxon>Corynebacteriaceae</taxon>
        <taxon>Corynebacterium</taxon>
    </lineage>
</organism>
<proteinExistence type="predicted"/>
<dbReference type="STRING" id="35756.GCA_001044155_00649"/>
<dbReference type="InterPro" id="IPR041682">
    <property type="entry name" value="AAA_14"/>
</dbReference>
<dbReference type="PANTHER" id="PTHR33295:SF20">
    <property type="entry name" value="ATPASE"/>
    <property type="match status" value="1"/>
</dbReference>
<dbReference type="InterPro" id="IPR025420">
    <property type="entry name" value="DUF4143"/>
</dbReference>
<dbReference type="SUPFAM" id="SSF52540">
    <property type="entry name" value="P-loop containing nucleoside triphosphate hydrolases"/>
    <property type="match status" value="1"/>
</dbReference>
<sequence length="401" mass="46096">MIDRIVPRPRYVEKILPLVDKPMVKVLTGVRRCGKSTILTLIRNHIVEHNPHAQIVELNLESAVGLQIETAEQLLDYVAEKVNTQQPVYFFFDEIQSVGNWQRAVNALRVDYTSDIYLTGSNATLLSGDLATHLAGRYVAFHIQPLSFAEFLELHKDRFPSAREAFDIYLIYGGYPELKFFDFAREQSLSYLTTVYDSTVLRDVIKYHHIRDVDVFHRIVDYCLRNVGTTFSARSMEKYFKNEGRTVSVDTILNYLSFCQQAFLIDKVPRTDAYGKKSLKANEKYYCVDHGLREVVGASNTADINLVLENIVYQELRSRGWNVQVGAVGAYEVDFVATRGLEKHYFQVAYVLADDKTVKREFRSLEEIRDNYPKTVLSMDVVDFSRGGILHRNIVDFLVDV</sequence>
<dbReference type="Pfam" id="PF13173">
    <property type="entry name" value="AAA_14"/>
    <property type="match status" value="1"/>
</dbReference>
<accession>A0A376CKE6</accession>
<gene>
    <name evidence="3" type="ORF">NCTC11862_00747</name>
</gene>
<dbReference type="EMBL" id="UFXQ01000001">
    <property type="protein sequence ID" value="STC68971.1"/>
    <property type="molecule type" value="Genomic_DNA"/>
</dbReference>
<evidence type="ECO:0000259" key="2">
    <source>
        <dbReference type="Pfam" id="PF13635"/>
    </source>
</evidence>
<protein>
    <recommendedName>
        <fullName evidence="5">ATPase</fullName>
    </recommendedName>
</protein>
<dbReference type="Proteomes" id="UP000254467">
    <property type="component" value="Unassembled WGS sequence"/>
</dbReference>
<name>A0A376CKE6_9CORY</name>
<evidence type="ECO:0000259" key="1">
    <source>
        <dbReference type="Pfam" id="PF13173"/>
    </source>
</evidence>
<evidence type="ECO:0000313" key="4">
    <source>
        <dbReference type="Proteomes" id="UP000254467"/>
    </source>
</evidence>
<evidence type="ECO:0008006" key="5">
    <source>
        <dbReference type="Google" id="ProtNLM"/>
    </source>
</evidence>
<dbReference type="Pfam" id="PF13635">
    <property type="entry name" value="DUF4143"/>
    <property type="match status" value="1"/>
</dbReference>
<dbReference type="InterPro" id="IPR027417">
    <property type="entry name" value="P-loop_NTPase"/>
</dbReference>
<feature type="domain" description="AAA" evidence="1">
    <location>
        <begin position="23"/>
        <end position="152"/>
    </location>
</feature>
<dbReference type="Gene3D" id="3.40.50.300">
    <property type="entry name" value="P-loop containing nucleotide triphosphate hydrolases"/>
    <property type="match status" value="1"/>
</dbReference>
<reference evidence="3 4" key="1">
    <citation type="submission" date="2018-06" db="EMBL/GenBank/DDBJ databases">
        <authorList>
            <consortium name="Pathogen Informatics"/>
            <person name="Doyle S."/>
        </authorList>
    </citation>
    <scope>NUCLEOTIDE SEQUENCE [LARGE SCALE GENOMIC DNA]</scope>
    <source>
        <strain evidence="3 4">NCTC11862</strain>
    </source>
</reference>
<evidence type="ECO:0000313" key="3">
    <source>
        <dbReference type="EMBL" id="STC68971.1"/>
    </source>
</evidence>
<feature type="domain" description="DUF4143" evidence="2">
    <location>
        <begin position="202"/>
        <end position="348"/>
    </location>
</feature>
<dbReference type="PANTHER" id="PTHR33295">
    <property type="entry name" value="ATPASE"/>
    <property type="match status" value="1"/>
</dbReference>